<evidence type="ECO:0000313" key="4">
    <source>
        <dbReference type="Proteomes" id="UP000007814"/>
    </source>
</evidence>
<proteinExistence type="predicted"/>
<dbReference type="Proteomes" id="UP000007814">
    <property type="component" value="Unassembled WGS sequence"/>
</dbReference>
<feature type="transmembrane region" description="Helical" evidence="2">
    <location>
        <begin position="350"/>
        <end position="371"/>
    </location>
</feature>
<dbReference type="eggNOG" id="COG3559">
    <property type="taxonomic scope" value="Bacteria"/>
</dbReference>
<keyword evidence="2" id="KW-0472">Membrane</keyword>
<dbReference type="RefSeq" id="WP_003780266.1">
    <property type="nucleotide sequence ID" value="NZ_ALJK01000029.1"/>
</dbReference>
<keyword evidence="2" id="KW-1133">Transmembrane helix</keyword>
<keyword evidence="2" id="KW-0812">Transmembrane</keyword>
<name>J3JL62_ACTNH</name>
<feature type="transmembrane region" description="Helical" evidence="2">
    <location>
        <begin position="25"/>
        <end position="44"/>
    </location>
</feature>
<feature type="transmembrane region" description="Helical" evidence="2">
    <location>
        <begin position="193"/>
        <end position="210"/>
    </location>
</feature>
<organism evidence="3 4">
    <name type="scientific">Actinomyces naeslundii (strain ATCC 12104 / DSM 43013 / CCUG 2238 / JCM 8349 / NCTC 10301 / Howell 279)</name>
    <dbReference type="NCBI Taxonomy" id="1115803"/>
    <lineage>
        <taxon>Bacteria</taxon>
        <taxon>Bacillati</taxon>
        <taxon>Actinomycetota</taxon>
        <taxon>Actinomycetes</taxon>
        <taxon>Actinomycetales</taxon>
        <taxon>Actinomycetaceae</taxon>
        <taxon>Actinomyces</taxon>
    </lineage>
</organism>
<evidence type="ECO:0000256" key="1">
    <source>
        <dbReference type="SAM" id="MobiDB-lite"/>
    </source>
</evidence>
<dbReference type="EMBL" id="ALJK01000029">
    <property type="protein sequence ID" value="EJN85896.1"/>
    <property type="molecule type" value="Genomic_DNA"/>
</dbReference>
<feature type="transmembrane region" description="Helical" evidence="2">
    <location>
        <begin position="462"/>
        <end position="479"/>
    </location>
</feature>
<gene>
    <name evidence="3" type="ORF">HMPREF1129_0440</name>
</gene>
<feature type="transmembrane region" description="Helical" evidence="2">
    <location>
        <begin position="499"/>
        <end position="518"/>
    </location>
</feature>
<feature type="transmembrane region" description="Helical" evidence="2">
    <location>
        <begin position="128"/>
        <end position="153"/>
    </location>
</feature>
<feature type="transmembrane region" description="Helical" evidence="2">
    <location>
        <begin position="392"/>
        <end position="418"/>
    </location>
</feature>
<accession>J3JL62</accession>
<sequence>MTSVPQSLKAIWQSAHLALCQERNWLVALPVVTGLMTALLAPSYGDTYASPEDLARAVASAQVSDTSTFLYGGLSDTAGVVQVATWELGGLTCLVLSIVVALRSVALTRTEEDLGRAELLRSTGAGSIASLVGQGLVLVLQCLLLGAGAGAGLLALEEADDTDAAAYGAVLASTLLAVACATLVIAQMIPDAATGRAVALGVVGLMYTGNGMRASKDWNWAGWASPFRLRTAADPGGENSWGPVLIAVAASIMVLALAGVLTSHRDLGQGLVQLPARRSPSLRVGGPLTLAVRLSRSQCLAWAFLVSLVAGVLVSMGGDVVDLARQGGISGGSLGSLLAGDDPGEAFLRYIGQLAGALAAAQGVSLALRYSGDERSGRLEMVVSTGNRPLRILLSSWLVAALGSGLTLICATVAAGYVGRSELDTDLIDAVRLVAGQWPAALASAAIATALCGAWPRGRGLAWGPVLVGLGIAQLGGVLDLPKRIRDAGPFAQAGENGSLWLLAVATACLATAAFGVTRRDMSLIAASRRSLTRQTSSSAIPLERCAGRQRSHEPQPVPRR</sequence>
<dbReference type="AlphaFoldDB" id="J3JL62"/>
<feature type="transmembrane region" description="Helical" evidence="2">
    <location>
        <begin position="241"/>
        <end position="261"/>
    </location>
</feature>
<reference evidence="3 4" key="1">
    <citation type="submission" date="2012-07" db="EMBL/GenBank/DDBJ databases">
        <authorList>
            <person name="Durkin A.S."/>
            <person name="McCorrison J."/>
            <person name="Torralba M."/>
            <person name="Gillis M."/>
            <person name="Methe B."/>
            <person name="Sutton G."/>
            <person name="Nelson K.E."/>
        </authorList>
    </citation>
    <scope>NUCLEOTIDE SEQUENCE [LARGE SCALE GENOMIC DNA]</scope>
    <source>
        <strain evidence="4">ATCC 12104 / DSM 43013 / CCUG 2238 / JCM 8349 / NCTC 10301 / Howell 279</strain>
    </source>
</reference>
<feature type="transmembrane region" description="Helical" evidence="2">
    <location>
        <begin position="438"/>
        <end position="455"/>
    </location>
</feature>
<feature type="region of interest" description="Disordered" evidence="1">
    <location>
        <begin position="536"/>
        <end position="561"/>
    </location>
</feature>
<feature type="transmembrane region" description="Helical" evidence="2">
    <location>
        <begin position="165"/>
        <end position="186"/>
    </location>
</feature>
<feature type="transmembrane region" description="Helical" evidence="2">
    <location>
        <begin position="88"/>
        <end position="107"/>
    </location>
</feature>
<dbReference type="PATRIC" id="fig|1115803.3.peg.374"/>
<evidence type="ECO:0000256" key="2">
    <source>
        <dbReference type="SAM" id="Phobius"/>
    </source>
</evidence>
<feature type="transmembrane region" description="Helical" evidence="2">
    <location>
        <begin position="299"/>
        <end position="318"/>
    </location>
</feature>
<protein>
    <submittedName>
        <fullName evidence="3">Putative membrane protein</fullName>
    </submittedName>
</protein>
<comment type="caution">
    <text evidence="3">The sequence shown here is derived from an EMBL/GenBank/DDBJ whole genome shotgun (WGS) entry which is preliminary data.</text>
</comment>
<evidence type="ECO:0000313" key="3">
    <source>
        <dbReference type="EMBL" id="EJN85896.1"/>
    </source>
</evidence>